<evidence type="ECO:0000313" key="7">
    <source>
        <dbReference type="Proteomes" id="UP001327560"/>
    </source>
</evidence>
<name>A0AAQ3QIZ8_9LILI</name>
<dbReference type="Proteomes" id="UP001327560">
    <property type="component" value="Chromosome 6"/>
</dbReference>
<reference evidence="6 7" key="1">
    <citation type="submission" date="2023-10" db="EMBL/GenBank/DDBJ databases">
        <title>Chromosome-scale genome assembly provides insights into flower coloration mechanisms of Canna indica.</title>
        <authorList>
            <person name="Li C."/>
        </authorList>
    </citation>
    <scope>NUCLEOTIDE SEQUENCE [LARGE SCALE GENOMIC DNA]</scope>
    <source>
        <tissue evidence="6">Flower</tissue>
    </source>
</reference>
<dbReference type="AlphaFoldDB" id="A0AAQ3QIZ8"/>
<dbReference type="GO" id="GO:0016121">
    <property type="term" value="P:carotene catabolic process"/>
    <property type="evidence" value="ECO:0007669"/>
    <property type="project" value="TreeGrafter"/>
</dbReference>
<evidence type="ECO:0008006" key="8">
    <source>
        <dbReference type="Google" id="ProtNLM"/>
    </source>
</evidence>
<organism evidence="6 7">
    <name type="scientific">Canna indica</name>
    <name type="common">Indian-shot</name>
    <dbReference type="NCBI Taxonomy" id="4628"/>
    <lineage>
        <taxon>Eukaryota</taxon>
        <taxon>Viridiplantae</taxon>
        <taxon>Streptophyta</taxon>
        <taxon>Embryophyta</taxon>
        <taxon>Tracheophyta</taxon>
        <taxon>Spermatophyta</taxon>
        <taxon>Magnoliopsida</taxon>
        <taxon>Liliopsida</taxon>
        <taxon>Zingiberales</taxon>
        <taxon>Cannaceae</taxon>
        <taxon>Canna</taxon>
    </lineage>
</organism>
<proteinExistence type="inferred from homology"/>
<dbReference type="EMBL" id="CP136895">
    <property type="protein sequence ID" value="WOL09915.1"/>
    <property type="molecule type" value="Genomic_DNA"/>
</dbReference>
<evidence type="ECO:0000256" key="2">
    <source>
        <dbReference type="ARBA" id="ARBA00022723"/>
    </source>
</evidence>
<dbReference type="PANTHER" id="PTHR10543">
    <property type="entry name" value="BETA-CAROTENE DIOXYGENASE"/>
    <property type="match status" value="1"/>
</dbReference>
<dbReference type="Pfam" id="PF03055">
    <property type="entry name" value="RPE65"/>
    <property type="match status" value="1"/>
</dbReference>
<gene>
    <name evidence="6" type="ORF">Cni_G18668</name>
</gene>
<comment type="cofactor">
    <cofactor evidence="5">
        <name>Fe(2+)</name>
        <dbReference type="ChEBI" id="CHEBI:29033"/>
    </cofactor>
    <text evidence="5">Binds 1 Fe(2+) ion per subunit.</text>
</comment>
<evidence type="ECO:0000313" key="6">
    <source>
        <dbReference type="EMBL" id="WOL09915.1"/>
    </source>
</evidence>
<dbReference type="GO" id="GO:0009570">
    <property type="term" value="C:chloroplast stroma"/>
    <property type="evidence" value="ECO:0007669"/>
    <property type="project" value="TreeGrafter"/>
</dbReference>
<protein>
    <recommendedName>
        <fullName evidence="8">9-cis-epoxycarotenoid dioxygenase</fullName>
    </recommendedName>
</protein>
<evidence type="ECO:0000256" key="3">
    <source>
        <dbReference type="ARBA" id="ARBA00022964"/>
    </source>
</evidence>
<keyword evidence="3" id="KW-0560">Oxidoreductase</keyword>
<comment type="similarity">
    <text evidence="1">Belongs to the carotenoid oxygenase family.</text>
</comment>
<dbReference type="PANTHER" id="PTHR10543:SF101">
    <property type="entry name" value="9-CIS-EPOXYCAROTENOID DIOXYGENASE NCED6, CHLOROPLASTIC"/>
    <property type="match status" value="1"/>
</dbReference>
<sequence length="588" mass="64392">MAIPSIKFRVSLHSTDAENAPCHFSSSRRNLLISPKISVLEGLTQRRTMTEALPLETPRAPSSRPLVNPMQEVLGSVLDVVECGIAAGLEGNRALPRSADPAVQISGNFSPVTELSGPVDGLHVSGRIPSALFGVYARNGANPMFQPSGGHHLFDGDGMIHVVSLLGPTEASYSCRFTRTSRLLQEVTLGRAIFPKAIGELHGHSGVARLALFHLRASAGIIDSTNGMGVANAGLVYFGGRLLAMSEDDLPYHVRITPDGDLETVGRYSFAGQLDSSMIAHPKIDPVTGELFALSYDVIRKPYLKYFRVNPTCGKKTIDVPITLAQPTMTHDFAITENYAIIPDQQVVFELSRMLHGGSPVRCDDSKTPKFGVLPKYDSNESRIRWIDVPGCFFFHLWNAWEERSSEGGGRTVVIIGPRMSPPDAIFSDEDGVAPMRTVLSEVRLDLDTGESSRREITPGLNVEAGQVNRDYLGSKTRFAYMAIAEPWPRCSGMAKVDLVTGEVRRFDYGEGRFGGEPTFVPVRSNISVEEDEGFVVGFVHDECRDLSELVIINGRSMELEATVRLPSRVPYGFHGTFVSTDELRRQE</sequence>
<feature type="binding site" evidence="5">
    <location>
        <position position="396"/>
    </location>
    <ligand>
        <name>Fe cation</name>
        <dbReference type="ChEBI" id="CHEBI:24875"/>
        <note>catalytic</note>
    </ligand>
</feature>
<evidence type="ECO:0000256" key="1">
    <source>
        <dbReference type="ARBA" id="ARBA00006787"/>
    </source>
</evidence>
<accession>A0AAQ3QIZ8</accession>
<feature type="binding site" evidence="5">
    <location>
        <position position="331"/>
    </location>
    <ligand>
        <name>Fe cation</name>
        <dbReference type="ChEBI" id="CHEBI:24875"/>
        <note>catalytic</note>
    </ligand>
</feature>
<keyword evidence="2 5" id="KW-0479">Metal-binding</keyword>
<dbReference type="InterPro" id="IPR004294">
    <property type="entry name" value="Carotenoid_Oase"/>
</dbReference>
<evidence type="ECO:0000256" key="5">
    <source>
        <dbReference type="PIRSR" id="PIRSR604294-1"/>
    </source>
</evidence>
<dbReference type="GO" id="GO:0046872">
    <property type="term" value="F:metal ion binding"/>
    <property type="evidence" value="ECO:0007669"/>
    <property type="project" value="UniProtKB-KW"/>
</dbReference>
<evidence type="ECO:0000256" key="4">
    <source>
        <dbReference type="ARBA" id="ARBA00023004"/>
    </source>
</evidence>
<keyword evidence="4 5" id="KW-0408">Iron</keyword>
<keyword evidence="7" id="KW-1185">Reference proteome</keyword>
<keyword evidence="3" id="KW-0223">Dioxygenase</keyword>
<dbReference type="GO" id="GO:0010436">
    <property type="term" value="F:carotenoid dioxygenase activity"/>
    <property type="evidence" value="ECO:0007669"/>
    <property type="project" value="TreeGrafter"/>
</dbReference>
<feature type="binding site" evidence="5">
    <location>
        <position position="575"/>
    </location>
    <ligand>
        <name>Fe cation</name>
        <dbReference type="ChEBI" id="CHEBI:24875"/>
        <note>catalytic</note>
    </ligand>
</feature>
<feature type="binding site" evidence="5">
    <location>
        <position position="281"/>
    </location>
    <ligand>
        <name>Fe cation</name>
        <dbReference type="ChEBI" id="CHEBI:24875"/>
        <note>catalytic</note>
    </ligand>
</feature>